<dbReference type="InterPro" id="IPR000859">
    <property type="entry name" value="CUB_dom"/>
</dbReference>
<evidence type="ECO:0000256" key="7">
    <source>
        <dbReference type="ARBA" id="ARBA00023145"/>
    </source>
</evidence>
<evidence type="ECO:0000256" key="2">
    <source>
        <dbReference type="ARBA" id="ARBA00022525"/>
    </source>
</evidence>
<dbReference type="PROSITE" id="PS00134">
    <property type="entry name" value="TRYPSIN_HIS"/>
    <property type="match status" value="1"/>
</dbReference>
<evidence type="ECO:0000256" key="12">
    <source>
        <dbReference type="SAM" id="MobiDB-lite"/>
    </source>
</evidence>
<dbReference type="InterPro" id="IPR001314">
    <property type="entry name" value="Peptidase_S1A"/>
</dbReference>
<sequence>MEEKEEEEEEEEEEKKKVEMYSETAPIQPLNALPQVNIMNIYFKLLLLFVVVLGVTCHAHKGKHRIPRQFFQQQTTYRNRESRRYQMCRLDDTVAACLTNQQCDRQRGTFLGYCGATDDYCCLVDKTCGDKIMSHQAYFRNPDYPNNNNESRICNLELEIQRKVCAVRLNFDTFELAGFEDGVCIRDTLTILGSDSSMPVTPVCGNLTKWATTFEVKERTLVTLAMVLQGKPAHRFSISITQLACDHIVPFKSPTFSGVKNVNASKYDPPTTTTEATTDTTTIMEETTTDIPTTEMPTTVVPNVRVGDVGTTETTEEPKPTTLTPGKLPTPSSAKVLIRALPESEEEVEVEVEEAVDPVPAISAFRQAFELKVNDKCWQYEKERDVGFRVIGGGYTNVNEYPWQMGLVYKHKFFCGGSLISDRHVLTAAHCVFGSFSKGLGSLRVTLGDHDLSTKDDTDNIAAKVKSIYWHLQYNPHATHNDIAILELEKPVNYSYGISAVRIPSDLDEMYDLTNATVTGWGRFRVTTKKTSTILKEFTAPIMNTTKCVAAWNKFPGINANLHRHVCMDVTLGTPCHGDSGGPLVVCTGAHCTQVGLVSFGFPMCTNVGLPAVFTRITYYKRWMDINLHQTNFIQVV</sequence>
<evidence type="ECO:0000256" key="10">
    <source>
        <dbReference type="PROSITE-ProRule" id="PRU00059"/>
    </source>
</evidence>
<dbReference type="PROSITE" id="PS00135">
    <property type="entry name" value="TRYPSIN_SER"/>
    <property type="match status" value="1"/>
</dbReference>
<reference evidence="15" key="1">
    <citation type="submission" date="2023-11" db="EMBL/GenBank/DDBJ databases">
        <title>Genome assemblies of two species of porcelain crab, Petrolisthes cinctipes and Petrolisthes manimaculis (Anomura: Porcellanidae).</title>
        <authorList>
            <person name="Angst P."/>
        </authorList>
    </citation>
    <scope>NUCLEOTIDE SEQUENCE</scope>
    <source>
        <strain evidence="15">PB745_02</strain>
        <tissue evidence="15">Gill</tissue>
    </source>
</reference>
<dbReference type="InterPro" id="IPR018114">
    <property type="entry name" value="TRYPSIN_HIS"/>
</dbReference>
<comment type="similarity">
    <text evidence="9">Belongs to the peptidase S1 family. CLIP subfamily.</text>
</comment>
<dbReference type="InterPro" id="IPR033116">
    <property type="entry name" value="TRYPSIN_SER"/>
</dbReference>
<dbReference type="InterPro" id="IPR001254">
    <property type="entry name" value="Trypsin_dom"/>
</dbReference>
<dbReference type="GO" id="GO:0005576">
    <property type="term" value="C:extracellular region"/>
    <property type="evidence" value="ECO:0007669"/>
    <property type="project" value="UniProtKB-SubCell"/>
</dbReference>
<name>A0AAE1PLY0_9EUCA</name>
<dbReference type="PRINTS" id="PR00722">
    <property type="entry name" value="CHYMOTRYPSIN"/>
</dbReference>
<evidence type="ECO:0000256" key="3">
    <source>
        <dbReference type="ARBA" id="ARBA00022670"/>
    </source>
</evidence>
<dbReference type="InterPro" id="IPR009003">
    <property type="entry name" value="Peptidase_S1_PA"/>
</dbReference>
<keyword evidence="3 11" id="KW-0645">Protease</keyword>
<keyword evidence="8" id="KW-1015">Disulfide bond</keyword>
<keyword evidence="6 11" id="KW-0720">Serine protease</keyword>
<protein>
    <submittedName>
        <fullName evidence="15">Uncharacterized protein</fullName>
    </submittedName>
</protein>
<dbReference type="PROSITE" id="PS50240">
    <property type="entry name" value="TRYPSIN_DOM"/>
    <property type="match status" value="1"/>
</dbReference>
<evidence type="ECO:0000256" key="11">
    <source>
        <dbReference type="RuleBase" id="RU363034"/>
    </source>
</evidence>
<dbReference type="Gene3D" id="2.60.120.290">
    <property type="entry name" value="Spermadhesin, CUB domain"/>
    <property type="match status" value="1"/>
</dbReference>
<organism evidence="15 16">
    <name type="scientific">Petrolisthes manimaculis</name>
    <dbReference type="NCBI Taxonomy" id="1843537"/>
    <lineage>
        <taxon>Eukaryota</taxon>
        <taxon>Metazoa</taxon>
        <taxon>Ecdysozoa</taxon>
        <taxon>Arthropoda</taxon>
        <taxon>Crustacea</taxon>
        <taxon>Multicrustacea</taxon>
        <taxon>Malacostraca</taxon>
        <taxon>Eumalacostraca</taxon>
        <taxon>Eucarida</taxon>
        <taxon>Decapoda</taxon>
        <taxon>Pleocyemata</taxon>
        <taxon>Anomura</taxon>
        <taxon>Galatheoidea</taxon>
        <taxon>Porcellanidae</taxon>
        <taxon>Petrolisthes</taxon>
    </lineage>
</organism>
<evidence type="ECO:0000259" key="14">
    <source>
        <dbReference type="PROSITE" id="PS50240"/>
    </source>
</evidence>
<feature type="domain" description="CUB" evidence="13">
    <location>
        <begin position="128"/>
        <end position="206"/>
    </location>
</feature>
<evidence type="ECO:0000256" key="8">
    <source>
        <dbReference type="ARBA" id="ARBA00023157"/>
    </source>
</evidence>
<keyword evidence="2" id="KW-0964">Secreted</keyword>
<accession>A0AAE1PLY0</accession>
<keyword evidence="4" id="KW-0732">Signal</keyword>
<dbReference type="GO" id="GO:0006508">
    <property type="term" value="P:proteolysis"/>
    <property type="evidence" value="ECO:0007669"/>
    <property type="project" value="UniProtKB-KW"/>
</dbReference>
<evidence type="ECO:0000313" key="16">
    <source>
        <dbReference type="Proteomes" id="UP001292094"/>
    </source>
</evidence>
<dbReference type="EMBL" id="JAWZYT010001745">
    <property type="protein sequence ID" value="KAK4309472.1"/>
    <property type="molecule type" value="Genomic_DNA"/>
</dbReference>
<dbReference type="PROSITE" id="PS01180">
    <property type="entry name" value="CUB"/>
    <property type="match status" value="1"/>
</dbReference>
<dbReference type="Gene3D" id="2.40.10.10">
    <property type="entry name" value="Trypsin-like serine proteases"/>
    <property type="match status" value="1"/>
</dbReference>
<dbReference type="FunFam" id="2.40.10.10:FF:000146">
    <property type="entry name" value="Serine protease 53"/>
    <property type="match status" value="1"/>
</dbReference>
<evidence type="ECO:0000256" key="6">
    <source>
        <dbReference type="ARBA" id="ARBA00022825"/>
    </source>
</evidence>
<dbReference type="SUPFAM" id="SSF50494">
    <property type="entry name" value="Trypsin-like serine proteases"/>
    <property type="match status" value="1"/>
</dbReference>
<comment type="caution">
    <text evidence="10">Lacks conserved residue(s) required for the propagation of feature annotation.</text>
</comment>
<evidence type="ECO:0000256" key="5">
    <source>
        <dbReference type="ARBA" id="ARBA00022801"/>
    </source>
</evidence>
<feature type="region of interest" description="Disordered" evidence="12">
    <location>
        <begin position="309"/>
        <end position="330"/>
    </location>
</feature>
<evidence type="ECO:0000256" key="9">
    <source>
        <dbReference type="ARBA" id="ARBA00024195"/>
    </source>
</evidence>
<feature type="compositionally biased region" description="Acidic residues" evidence="12">
    <location>
        <begin position="1"/>
        <end position="13"/>
    </location>
</feature>
<evidence type="ECO:0000256" key="1">
    <source>
        <dbReference type="ARBA" id="ARBA00004613"/>
    </source>
</evidence>
<evidence type="ECO:0000313" key="15">
    <source>
        <dbReference type="EMBL" id="KAK4309472.1"/>
    </source>
</evidence>
<feature type="domain" description="Peptidase S1" evidence="14">
    <location>
        <begin position="390"/>
        <end position="629"/>
    </location>
</feature>
<comment type="subcellular location">
    <subcellularLocation>
        <location evidence="1">Secreted</location>
    </subcellularLocation>
</comment>
<dbReference type="Pfam" id="PF00431">
    <property type="entry name" value="CUB"/>
    <property type="match status" value="1"/>
</dbReference>
<dbReference type="Proteomes" id="UP001292094">
    <property type="component" value="Unassembled WGS sequence"/>
</dbReference>
<dbReference type="InterPro" id="IPR035914">
    <property type="entry name" value="Sperma_CUB_dom_sf"/>
</dbReference>
<dbReference type="GO" id="GO:0004252">
    <property type="term" value="F:serine-type endopeptidase activity"/>
    <property type="evidence" value="ECO:0007669"/>
    <property type="project" value="InterPro"/>
</dbReference>
<gene>
    <name evidence="15" type="ORF">Pmani_018902</name>
</gene>
<keyword evidence="7" id="KW-0865">Zymogen</keyword>
<dbReference type="CDD" id="cd00190">
    <property type="entry name" value="Tryp_SPc"/>
    <property type="match status" value="1"/>
</dbReference>
<comment type="caution">
    <text evidence="15">The sequence shown here is derived from an EMBL/GenBank/DDBJ whole genome shotgun (WGS) entry which is preliminary data.</text>
</comment>
<evidence type="ECO:0000256" key="4">
    <source>
        <dbReference type="ARBA" id="ARBA00022729"/>
    </source>
</evidence>
<dbReference type="PANTHER" id="PTHR24256">
    <property type="entry name" value="TRYPTASE-RELATED"/>
    <property type="match status" value="1"/>
</dbReference>
<dbReference type="SUPFAM" id="SSF49854">
    <property type="entry name" value="Spermadhesin, CUB domain"/>
    <property type="match status" value="1"/>
</dbReference>
<feature type="compositionally biased region" description="Low complexity" evidence="12">
    <location>
        <begin position="320"/>
        <end position="330"/>
    </location>
</feature>
<dbReference type="SMART" id="SM00020">
    <property type="entry name" value="Tryp_SPc"/>
    <property type="match status" value="1"/>
</dbReference>
<dbReference type="InterPro" id="IPR051487">
    <property type="entry name" value="Ser/Thr_Proteases_Immune/Dev"/>
</dbReference>
<dbReference type="Pfam" id="PF00089">
    <property type="entry name" value="Trypsin"/>
    <property type="match status" value="1"/>
</dbReference>
<keyword evidence="16" id="KW-1185">Reference proteome</keyword>
<dbReference type="InterPro" id="IPR043504">
    <property type="entry name" value="Peptidase_S1_PA_chymotrypsin"/>
</dbReference>
<dbReference type="AlphaFoldDB" id="A0AAE1PLY0"/>
<feature type="region of interest" description="Disordered" evidence="12">
    <location>
        <begin position="1"/>
        <end position="20"/>
    </location>
</feature>
<proteinExistence type="inferred from homology"/>
<keyword evidence="5 11" id="KW-0378">Hydrolase</keyword>
<evidence type="ECO:0000259" key="13">
    <source>
        <dbReference type="PROSITE" id="PS01180"/>
    </source>
</evidence>